<feature type="compositionally biased region" description="Polar residues" evidence="6">
    <location>
        <begin position="307"/>
        <end position="322"/>
    </location>
</feature>
<reference evidence="9 10" key="1">
    <citation type="submission" date="2020-03" db="EMBL/GenBank/DDBJ databases">
        <title>Draft Genome Sequence of Cudoniella acicularis.</title>
        <authorList>
            <person name="Buettner E."/>
            <person name="Kellner H."/>
        </authorList>
    </citation>
    <scope>NUCLEOTIDE SEQUENCE [LARGE SCALE GENOMIC DNA]</scope>
    <source>
        <strain evidence="9 10">DSM 108380</strain>
    </source>
</reference>
<dbReference type="GO" id="GO:0005886">
    <property type="term" value="C:plasma membrane"/>
    <property type="evidence" value="ECO:0007669"/>
    <property type="project" value="TreeGrafter"/>
</dbReference>
<feature type="compositionally biased region" description="Low complexity" evidence="6">
    <location>
        <begin position="372"/>
        <end position="387"/>
    </location>
</feature>
<dbReference type="Pfam" id="PF00653">
    <property type="entry name" value="BIR"/>
    <property type="match status" value="1"/>
</dbReference>
<evidence type="ECO:0000256" key="6">
    <source>
        <dbReference type="SAM" id="MobiDB-lite"/>
    </source>
</evidence>
<keyword evidence="10" id="KW-1185">Reference proteome</keyword>
<comment type="subcellular location">
    <subcellularLocation>
        <location evidence="1">Membrane</location>
        <topology evidence="1">Multi-pass membrane protein</topology>
    </subcellularLocation>
</comment>
<feature type="region of interest" description="Disordered" evidence="6">
    <location>
        <begin position="1305"/>
        <end position="1324"/>
    </location>
</feature>
<dbReference type="SMART" id="SM00238">
    <property type="entry name" value="BIR"/>
    <property type="match status" value="1"/>
</dbReference>
<feature type="compositionally biased region" description="Basic and acidic residues" evidence="6">
    <location>
        <begin position="454"/>
        <end position="466"/>
    </location>
</feature>
<dbReference type="PANTHER" id="PTHR23502:SF45">
    <property type="entry name" value="MAJOR FACILITATOR SUPERFAMILY (MFS) PROFILE DOMAIN-CONTAINING PROTEIN"/>
    <property type="match status" value="1"/>
</dbReference>
<dbReference type="Gene3D" id="1.10.1170.10">
    <property type="entry name" value="Inhibitor Of Apoptosis Protein (2mihbC-IAP-1), Chain A"/>
    <property type="match status" value="2"/>
</dbReference>
<protein>
    <recommendedName>
        <fullName evidence="8">Major facilitator superfamily (MFS) profile domain-containing protein</fullName>
    </recommendedName>
</protein>
<keyword evidence="5 7" id="KW-0472">Membrane</keyword>
<feature type="compositionally biased region" description="Polar residues" evidence="6">
    <location>
        <begin position="468"/>
        <end position="483"/>
    </location>
</feature>
<dbReference type="SUPFAM" id="SSF57924">
    <property type="entry name" value="Inhibitor of apoptosis (IAP) repeat"/>
    <property type="match status" value="1"/>
</dbReference>
<evidence type="ECO:0000256" key="7">
    <source>
        <dbReference type="SAM" id="Phobius"/>
    </source>
</evidence>
<comment type="caution">
    <text evidence="9">The sequence shown here is derived from an EMBL/GenBank/DDBJ whole genome shotgun (WGS) entry which is preliminary data.</text>
</comment>
<feature type="region of interest" description="Disordered" evidence="6">
    <location>
        <begin position="598"/>
        <end position="651"/>
    </location>
</feature>
<evidence type="ECO:0000256" key="5">
    <source>
        <dbReference type="ARBA" id="ARBA00023136"/>
    </source>
</evidence>
<evidence type="ECO:0000256" key="3">
    <source>
        <dbReference type="ARBA" id="ARBA00022692"/>
    </source>
</evidence>
<feature type="transmembrane region" description="Helical" evidence="7">
    <location>
        <begin position="1201"/>
        <end position="1222"/>
    </location>
</feature>
<feature type="compositionally biased region" description="Basic residues" evidence="6">
    <location>
        <begin position="360"/>
        <end position="371"/>
    </location>
</feature>
<feature type="transmembrane region" description="Helical" evidence="7">
    <location>
        <begin position="1270"/>
        <end position="1290"/>
    </location>
</feature>
<feature type="transmembrane region" description="Helical" evidence="7">
    <location>
        <begin position="964"/>
        <end position="984"/>
    </location>
</feature>
<feature type="compositionally biased region" description="Polar residues" evidence="6">
    <location>
        <begin position="443"/>
        <end position="453"/>
    </location>
</feature>
<feature type="region of interest" description="Disordered" evidence="6">
    <location>
        <begin position="348"/>
        <end position="582"/>
    </location>
</feature>
<evidence type="ECO:0000259" key="8">
    <source>
        <dbReference type="PROSITE" id="PS50850"/>
    </source>
</evidence>
<evidence type="ECO:0000256" key="1">
    <source>
        <dbReference type="ARBA" id="ARBA00004141"/>
    </source>
</evidence>
<feature type="transmembrane region" description="Helical" evidence="7">
    <location>
        <begin position="996"/>
        <end position="1014"/>
    </location>
</feature>
<dbReference type="InterPro" id="IPR001370">
    <property type="entry name" value="BIR_rpt"/>
</dbReference>
<comment type="similarity">
    <text evidence="2">Belongs to the major facilitator superfamily.</text>
</comment>
<keyword evidence="3 7" id="KW-0812">Transmembrane</keyword>
<feature type="domain" description="Major facilitator superfamily (MFS) profile" evidence="8">
    <location>
        <begin position="868"/>
        <end position="1294"/>
    </location>
</feature>
<dbReference type="SUPFAM" id="SSF103473">
    <property type="entry name" value="MFS general substrate transporter"/>
    <property type="match status" value="1"/>
</dbReference>
<feature type="transmembrane region" description="Helical" evidence="7">
    <location>
        <begin position="1176"/>
        <end position="1195"/>
    </location>
</feature>
<dbReference type="PROSITE" id="PS50850">
    <property type="entry name" value="MFS"/>
    <property type="match status" value="1"/>
</dbReference>
<dbReference type="InterPro" id="IPR011701">
    <property type="entry name" value="MFS"/>
</dbReference>
<gene>
    <name evidence="9" type="ORF">G7Y89_g1510</name>
</gene>
<dbReference type="PANTHER" id="PTHR23502">
    <property type="entry name" value="MAJOR FACILITATOR SUPERFAMILY"/>
    <property type="match status" value="1"/>
</dbReference>
<feature type="region of interest" description="Disordered" evidence="6">
    <location>
        <begin position="769"/>
        <end position="801"/>
    </location>
</feature>
<feature type="transmembrane region" description="Helical" evidence="7">
    <location>
        <begin position="866"/>
        <end position="886"/>
    </location>
</feature>
<dbReference type="InterPro" id="IPR036259">
    <property type="entry name" value="MFS_trans_sf"/>
</dbReference>
<organism evidence="9 10">
    <name type="scientific">Cudoniella acicularis</name>
    <dbReference type="NCBI Taxonomy" id="354080"/>
    <lineage>
        <taxon>Eukaryota</taxon>
        <taxon>Fungi</taxon>
        <taxon>Dikarya</taxon>
        <taxon>Ascomycota</taxon>
        <taxon>Pezizomycotina</taxon>
        <taxon>Leotiomycetes</taxon>
        <taxon>Helotiales</taxon>
        <taxon>Tricladiaceae</taxon>
        <taxon>Cudoniella</taxon>
    </lineage>
</organism>
<accession>A0A8H4RW68</accession>
<dbReference type="FunFam" id="1.20.1250.20:FF:000082">
    <property type="entry name" value="MFS multidrug transporter, putative"/>
    <property type="match status" value="1"/>
</dbReference>
<feature type="compositionally biased region" description="Basic residues" evidence="6">
    <location>
        <begin position="255"/>
        <end position="267"/>
    </location>
</feature>
<dbReference type="CDD" id="cd17323">
    <property type="entry name" value="MFS_Tpo1_MDR_like"/>
    <property type="match status" value="1"/>
</dbReference>
<feature type="transmembrane region" description="Helical" evidence="7">
    <location>
        <begin position="1098"/>
        <end position="1124"/>
    </location>
</feature>
<dbReference type="InterPro" id="IPR020846">
    <property type="entry name" value="MFS_dom"/>
</dbReference>
<feature type="transmembrane region" description="Helical" evidence="7">
    <location>
        <begin position="1136"/>
        <end position="1155"/>
    </location>
</feature>
<name>A0A8H4RW68_9HELO</name>
<evidence type="ECO:0000256" key="2">
    <source>
        <dbReference type="ARBA" id="ARBA00008335"/>
    </source>
</evidence>
<dbReference type="Gene3D" id="1.20.1250.20">
    <property type="entry name" value="MFS general substrate transporter like domains"/>
    <property type="match status" value="1"/>
</dbReference>
<feature type="region of interest" description="Disordered" evidence="6">
    <location>
        <begin position="181"/>
        <end position="267"/>
    </location>
</feature>
<feature type="compositionally biased region" description="Low complexity" evidence="6">
    <location>
        <begin position="420"/>
        <end position="430"/>
    </location>
</feature>
<keyword evidence="4 7" id="KW-1133">Transmembrane helix</keyword>
<dbReference type="GO" id="GO:0022857">
    <property type="term" value="F:transmembrane transporter activity"/>
    <property type="evidence" value="ECO:0007669"/>
    <property type="project" value="InterPro"/>
</dbReference>
<evidence type="ECO:0000313" key="9">
    <source>
        <dbReference type="EMBL" id="KAF4636573.1"/>
    </source>
</evidence>
<feature type="transmembrane region" description="Helical" evidence="7">
    <location>
        <begin position="906"/>
        <end position="926"/>
    </location>
</feature>
<proteinExistence type="inferred from homology"/>
<dbReference type="OrthoDB" id="4050368at2759"/>
<dbReference type="EMBL" id="JAAMPI010000059">
    <property type="protein sequence ID" value="KAF4636573.1"/>
    <property type="molecule type" value="Genomic_DNA"/>
</dbReference>
<feature type="region of interest" description="Disordered" evidence="6">
    <location>
        <begin position="297"/>
        <end position="326"/>
    </location>
</feature>
<sequence>MDGWEEDDDPLAEHLKHSPDCGWAIVATIEQQDGDLSEEYPSSKRMIEARKATFADKWPYEGKKGWKCKMVDAGWKYTPTYESDDMATCAYCALALDGWEATDRPLEPSRKERRRLHDYQHNRVSQLLPTQHQLLTSQPRKEIVFSLLQQTPPRKEWGRLKRLRSKERRLELKKAEPIEVVAEPEDDNSEVKVDPAPKPTRGRKRKSEQDHDSSVTIEAVAPPAKRRATRTRASTTEDSVLGAADEAPQEVTNPKGRKGRTSTRTSRKVSNAFIAPLRAQVPNDDEIDAALEADLERRLIDDEEPPTANTVSSKKNNRSTKIANPDHAMFGVEPREVDEAEIDAELEAIEIDSKPLPKAKSAKGKQPRKVSAKQQAAARKAAQAQAEAEAERIAEEEASQQIATELEHSISIQHSSPIVQPQRQRASSRQPARKLPGRATRGSILSTNSNETSNIHDTHESRDGHNLDSGNETDASIASQSTVVRGGSTHRGSTMKKGMGGKKAPSRKIKEIVHGPTQPEDSVEPEAPVPSATKGKRIIHAEEVSITEDTFYTPAPEVPELLETPKAARPRGRPPKAAPVAQEALMELDNTADSALLPLKPKLVKSKVAFQPTRSPTPPPREETPSQSPQSSDAENHPPSSKPSAATKKNCHPTLYKTHSSCSHDAHNVTIEAKRGRNVIANVNDILGEEAEKTKNGALTSPEKNMTVEEWIHHNAEMAEEKLRADCERMVIGENPTFKDKSFGNSYKMSTNQHNNADVEALEKREDAGLPAATKEKSSPDMPSTKQEENKNKTPKKGRIAGGSFLKELNGNVSDNPDDGSLKEVDIDMPLTLTEITYKNDQEYILLKFVKGDKEDPFNWSKGRKAFITLLLCLMTLFIGLATTAYSSGIDSMVEDLGVSNELGQLGLFCFNFACALAPLFLAPFCELVGRRVIYVGAYTCFVIIFIGLALGKNIATILVMRTLSGLFGCVGTILVGGTFSDIYRPDHRAGPMACFSYVAILGTVGAPIYAGFINETIGWRWIEGIQGLANIPLLAVILVCLRETRGGVTLHKRAKALRIVTGDERYKASMDLEAKNIKEMLHNSSIKAVHMLVTEPVVFAFGLWIAFAWCVTFLFLSVIPITFQEKRGWGKGVAGFPYISLCIGATIGFAANFLQIRKYKQIMKANDRKTLPESRLYGAMWGSAFLPLGLFIYSFTQYGYLPWIAPTIALVPIAVGLFFIFESTYSYTSDCYGENSSSAIAGQGLMRNTLGGVAPLFASQFFHNVGSQYAGLILALFGTLLTFIPFVMFKYGHKLRERSKLAKSQLGGDEQKDETGLYPAPFV</sequence>
<dbReference type="Pfam" id="PF07690">
    <property type="entry name" value="MFS_1"/>
    <property type="match status" value="1"/>
</dbReference>
<feature type="transmembrane region" description="Helical" evidence="7">
    <location>
        <begin position="933"/>
        <end position="952"/>
    </location>
</feature>
<feature type="compositionally biased region" description="Basic and acidic residues" evidence="6">
    <location>
        <begin position="769"/>
        <end position="779"/>
    </location>
</feature>
<evidence type="ECO:0000256" key="4">
    <source>
        <dbReference type="ARBA" id="ARBA00022989"/>
    </source>
</evidence>
<dbReference type="PROSITE" id="PS50143">
    <property type="entry name" value="BIR_REPEAT_2"/>
    <property type="match status" value="1"/>
</dbReference>
<feature type="compositionally biased region" description="Low complexity" evidence="6">
    <location>
        <begin position="598"/>
        <end position="614"/>
    </location>
</feature>
<dbReference type="Proteomes" id="UP000566819">
    <property type="component" value="Unassembled WGS sequence"/>
</dbReference>
<evidence type="ECO:0000313" key="10">
    <source>
        <dbReference type="Proteomes" id="UP000566819"/>
    </source>
</evidence>
<feature type="compositionally biased region" description="Polar residues" evidence="6">
    <location>
        <begin position="410"/>
        <end position="419"/>
    </location>
</feature>